<dbReference type="PANTHER" id="PTHR43245">
    <property type="entry name" value="BIFUNCTIONAL POLYMYXIN RESISTANCE PROTEIN ARNA"/>
    <property type="match status" value="1"/>
</dbReference>
<organism evidence="2 3">
    <name type="scientific">Histidinibacterium lentulum</name>
    <dbReference type="NCBI Taxonomy" id="2480588"/>
    <lineage>
        <taxon>Bacteria</taxon>
        <taxon>Pseudomonadati</taxon>
        <taxon>Pseudomonadota</taxon>
        <taxon>Alphaproteobacteria</taxon>
        <taxon>Rhodobacterales</taxon>
        <taxon>Paracoccaceae</taxon>
        <taxon>Histidinibacterium</taxon>
    </lineage>
</organism>
<proteinExistence type="predicted"/>
<evidence type="ECO:0000313" key="2">
    <source>
        <dbReference type="EMBL" id="ROU02710.1"/>
    </source>
</evidence>
<dbReference type="OrthoDB" id="9801785at2"/>
<keyword evidence="3" id="KW-1185">Reference proteome</keyword>
<dbReference type="Gene3D" id="3.40.50.720">
    <property type="entry name" value="NAD(P)-binding Rossmann-like Domain"/>
    <property type="match status" value="1"/>
</dbReference>
<evidence type="ECO:0000313" key="3">
    <source>
        <dbReference type="Proteomes" id="UP000268016"/>
    </source>
</evidence>
<protein>
    <submittedName>
        <fullName evidence="2">NAD-dependent epimerase/dehydratase family protein</fullName>
    </submittedName>
</protein>
<sequence length="367" mass="39773">MAGGAAMADGADTGRACVALIGGAGFVGTNLAARLAQDNAFRPHVYDTDPRKLAFRMGPDARCAFTPFDLGTDDALLDRAVAGADVVVNLAALVQPKRFLDRPLDMVELNLMGSLKVVEACRRHGKRLIHFSTSEVYGKTGGRDAPFTEDSTDCILGPIDNHRWIYSCAKQMLDRIIHAHGLEGGLHYTLIRPFNFVGALMDWLGPSAEQPRVFASFMNALVEERPLPLVDGGTARRCFTHVEDAVSAITTILAHPEETRNRIYNVGNPANEITIAGLAALMTDLFAEETGRPVPLRTQSVPGEAFYGAGYEDCDRRMPDISRISALGWRPQHDLGRTLRDAMRHALANYDALCGFRPAPATGAGAE</sequence>
<reference evidence="2 3" key="1">
    <citation type="submission" date="2018-10" db="EMBL/GenBank/DDBJ databases">
        <title>Histidinibacterium lentulum gen. nov., sp. nov., a marine bacterium from the culture broth of Picochlorum sp. 122.</title>
        <authorList>
            <person name="Wang G."/>
        </authorList>
    </citation>
    <scope>NUCLEOTIDE SEQUENCE [LARGE SCALE GENOMIC DNA]</scope>
    <source>
        <strain evidence="2 3">B17</strain>
    </source>
</reference>
<dbReference type="PANTHER" id="PTHR43245:SF13">
    <property type="entry name" value="UDP-D-APIOSE_UDP-D-XYLOSE SYNTHASE 2"/>
    <property type="match status" value="1"/>
</dbReference>
<gene>
    <name evidence="2" type="ORF">EAT49_10345</name>
</gene>
<dbReference type="Pfam" id="PF01370">
    <property type="entry name" value="Epimerase"/>
    <property type="match status" value="1"/>
</dbReference>
<dbReference type="AlphaFoldDB" id="A0A3N2R5D8"/>
<name>A0A3N2R5D8_9RHOB</name>
<feature type="domain" description="NAD-dependent epimerase/dehydratase" evidence="1">
    <location>
        <begin position="20"/>
        <end position="267"/>
    </location>
</feature>
<dbReference type="InterPro" id="IPR036291">
    <property type="entry name" value="NAD(P)-bd_dom_sf"/>
</dbReference>
<dbReference type="InterPro" id="IPR050177">
    <property type="entry name" value="Lipid_A_modif_metabolic_enz"/>
</dbReference>
<comment type="caution">
    <text evidence="2">The sequence shown here is derived from an EMBL/GenBank/DDBJ whole genome shotgun (WGS) entry which is preliminary data.</text>
</comment>
<dbReference type="EMBL" id="RDRB01000004">
    <property type="protein sequence ID" value="ROU02710.1"/>
    <property type="molecule type" value="Genomic_DNA"/>
</dbReference>
<dbReference type="Proteomes" id="UP000268016">
    <property type="component" value="Unassembled WGS sequence"/>
</dbReference>
<accession>A0A3N2R5D8</accession>
<dbReference type="InterPro" id="IPR001509">
    <property type="entry name" value="Epimerase_deHydtase"/>
</dbReference>
<dbReference type="SUPFAM" id="SSF51735">
    <property type="entry name" value="NAD(P)-binding Rossmann-fold domains"/>
    <property type="match status" value="1"/>
</dbReference>
<evidence type="ECO:0000259" key="1">
    <source>
        <dbReference type="Pfam" id="PF01370"/>
    </source>
</evidence>